<name>A0A2H0LRK3_9BACT</name>
<proteinExistence type="predicted"/>
<accession>A0A2H0LRK3</accession>
<evidence type="ECO:0000313" key="3">
    <source>
        <dbReference type="Proteomes" id="UP000230859"/>
    </source>
</evidence>
<sequence length="73" mass="8690">MEMIQAAMKDGRVWFVVAMACFLLSTYLPIKIKDPVLRKRVNRYFLVPVCLIIMFYVYPIGIEFFKRLALNFH</sequence>
<keyword evidence="1" id="KW-0812">Transmembrane</keyword>
<protein>
    <submittedName>
        <fullName evidence="2">Uncharacterized protein</fullName>
    </submittedName>
</protein>
<keyword evidence="1" id="KW-0472">Membrane</keyword>
<organism evidence="2 3">
    <name type="scientific">Candidatus Abzuiibacterium crystallinum</name>
    <dbReference type="NCBI Taxonomy" id="1974748"/>
    <lineage>
        <taxon>Bacteria</taxon>
        <taxon>Pseudomonadati</taxon>
        <taxon>Candidatus Omnitrophota</taxon>
        <taxon>Candidatus Abzuiibacterium</taxon>
    </lineage>
</organism>
<feature type="transmembrane region" description="Helical" evidence="1">
    <location>
        <begin position="44"/>
        <end position="65"/>
    </location>
</feature>
<comment type="caution">
    <text evidence="2">The sequence shown here is derived from an EMBL/GenBank/DDBJ whole genome shotgun (WGS) entry which is preliminary data.</text>
</comment>
<gene>
    <name evidence="2" type="ORF">COV74_02275</name>
</gene>
<evidence type="ECO:0000256" key="1">
    <source>
        <dbReference type="SAM" id="Phobius"/>
    </source>
</evidence>
<dbReference type="Proteomes" id="UP000230859">
    <property type="component" value="Unassembled WGS sequence"/>
</dbReference>
<reference evidence="2 3" key="1">
    <citation type="submission" date="2017-09" db="EMBL/GenBank/DDBJ databases">
        <title>Depth-based differentiation of microbial function through sediment-hosted aquifers and enrichment of novel symbionts in the deep terrestrial subsurface.</title>
        <authorList>
            <person name="Probst A.J."/>
            <person name="Ladd B."/>
            <person name="Jarett J.K."/>
            <person name="Geller-Mcgrath D.E."/>
            <person name="Sieber C.M."/>
            <person name="Emerson J.B."/>
            <person name="Anantharaman K."/>
            <person name="Thomas B.C."/>
            <person name="Malmstrom R."/>
            <person name="Stieglmeier M."/>
            <person name="Klingl A."/>
            <person name="Woyke T."/>
            <person name="Ryan C.M."/>
            <person name="Banfield J.F."/>
        </authorList>
    </citation>
    <scope>NUCLEOTIDE SEQUENCE [LARGE SCALE GENOMIC DNA]</scope>
    <source>
        <strain evidence="2">CG11_big_fil_rev_8_21_14_0_20_45_26</strain>
    </source>
</reference>
<dbReference type="EMBL" id="PCVY01000022">
    <property type="protein sequence ID" value="PIQ86991.1"/>
    <property type="molecule type" value="Genomic_DNA"/>
</dbReference>
<keyword evidence="1" id="KW-1133">Transmembrane helix</keyword>
<feature type="transmembrane region" description="Helical" evidence="1">
    <location>
        <begin position="12"/>
        <end position="32"/>
    </location>
</feature>
<evidence type="ECO:0000313" key="2">
    <source>
        <dbReference type="EMBL" id="PIQ86991.1"/>
    </source>
</evidence>
<dbReference type="AlphaFoldDB" id="A0A2H0LRK3"/>